<organism evidence="8 9">
    <name type="scientific">Arachis hypogaea</name>
    <name type="common">Peanut</name>
    <dbReference type="NCBI Taxonomy" id="3818"/>
    <lineage>
        <taxon>Eukaryota</taxon>
        <taxon>Viridiplantae</taxon>
        <taxon>Streptophyta</taxon>
        <taxon>Embryophyta</taxon>
        <taxon>Tracheophyta</taxon>
        <taxon>Spermatophyta</taxon>
        <taxon>Magnoliopsida</taxon>
        <taxon>eudicotyledons</taxon>
        <taxon>Gunneridae</taxon>
        <taxon>Pentapetalae</taxon>
        <taxon>rosids</taxon>
        <taxon>fabids</taxon>
        <taxon>Fabales</taxon>
        <taxon>Fabaceae</taxon>
        <taxon>Papilionoideae</taxon>
        <taxon>50 kb inversion clade</taxon>
        <taxon>dalbergioids sensu lato</taxon>
        <taxon>Dalbergieae</taxon>
        <taxon>Pterocarpus clade</taxon>
        <taxon>Arachis</taxon>
    </lineage>
</organism>
<dbReference type="PANTHER" id="PTHR13124">
    <property type="entry name" value="39S RIBOSOMAL PROTEIN L46, MITOCHONDRIAL PRECURSOR-RELATED"/>
    <property type="match status" value="1"/>
</dbReference>
<dbReference type="CDD" id="cd04661">
    <property type="entry name" value="NUDIX_MRP_L46"/>
    <property type="match status" value="1"/>
</dbReference>
<reference evidence="8 9" key="1">
    <citation type="submission" date="2019-01" db="EMBL/GenBank/DDBJ databases">
        <title>Sequencing of cultivated peanut Arachis hypogaea provides insights into genome evolution and oil improvement.</title>
        <authorList>
            <person name="Chen X."/>
        </authorList>
    </citation>
    <scope>NUCLEOTIDE SEQUENCE [LARGE SCALE GENOMIC DNA]</scope>
    <source>
        <strain evidence="9">cv. Fuhuasheng</strain>
        <tissue evidence="8">Leaves</tissue>
    </source>
</reference>
<protein>
    <recommendedName>
        <fullName evidence="7">Large ribosomal subunit protein mL46</fullName>
    </recommendedName>
</protein>
<comment type="caution">
    <text evidence="8">The sequence shown here is derived from an EMBL/GenBank/DDBJ whole genome shotgun (WGS) entry which is preliminary data.</text>
</comment>
<comment type="similarity">
    <text evidence="2">Belongs to the mitochondrion-specific ribosomal protein mL46 family.</text>
</comment>
<keyword evidence="3" id="KW-0809">Transit peptide</keyword>
<evidence type="ECO:0000313" key="8">
    <source>
        <dbReference type="EMBL" id="RYR75173.1"/>
    </source>
</evidence>
<evidence type="ECO:0000256" key="6">
    <source>
        <dbReference type="ARBA" id="ARBA00023274"/>
    </source>
</evidence>
<keyword evidence="4" id="KW-0689">Ribosomal protein</keyword>
<sequence length="391" mass="44806">MDDIYTIRTGYQFAKKEKEYADMRQASSSIEYEEFWKEVRGMQLSQNQNSRKDKVQSIQKSYLNSASQGLTGRAAIATVVRNWKGSMITGSATKIMVNSSLSAEAYAFREALIMNSGEGEVPVSSQFALLLALVPFIALCRTKATSFLISPHFPRIEDTFGVRMRMSLIRPLLARRGFSTSSEKLVASVLFERLPVVIPKVDPVVYAFQEFSFRWRQQFQRRYPDEFLDKSNARGKGDYQIDYVPAPRITEADKTNDRKSLQRALDRRLYLLLFGNTYGAPSGKPVWHFPEKVYESEENMRKCAETALKSIIGDLSHTYFVGNAPMGHMVVQPTEDTSKSTPFKRFFFKSQVIAKNKFNIGKCEDFVWVTKDELLEYFPEQAEFLNKMILS</sequence>
<gene>
    <name evidence="8" type="ORF">Ahy_A02g009848</name>
</gene>
<evidence type="ECO:0000256" key="1">
    <source>
        <dbReference type="ARBA" id="ARBA00004173"/>
    </source>
</evidence>
<dbReference type="EMBL" id="SDMP01000002">
    <property type="protein sequence ID" value="RYR75173.1"/>
    <property type="molecule type" value="Genomic_DNA"/>
</dbReference>
<evidence type="ECO:0000256" key="5">
    <source>
        <dbReference type="ARBA" id="ARBA00023128"/>
    </source>
</evidence>
<dbReference type="InterPro" id="IPR033650">
    <property type="entry name" value="Ribosomal_mL46_NUDIX"/>
</dbReference>
<dbReference type="GO" id="GO:0003735">
    <property type="term" value="F:structural constituent of ribosome"/>
    <property type="evidence" value="ECO:0007669"/>
    <property type="project" value="InterPro"/>
</dbReference>
<evidence type="ECO:0000256" key="7">
    <source>
        <dbReference type="ARBA" id="ARBA00035190"/>
    </source>
</evidence>
<dbReference type="Gene3D" id="3.90.79.10">
    <property type="entry name" value="Nucleoside Triphosphate Pyrophosphohydrolase"/>
    <property type="match status" value="1"/>
</dbReference>
<accession>A0A445EIJ3</accession>
<dbReference type="FunFam" id="3.90.79.10:FF:000018">
    <property type="entry name" value="39S ribosomal protein L46, mitochondrial"/>
    <property type="match status" value="1"/>
</dbReference>
<dbReference type="GO" id="GO:0005762">
    <property type="term" value="C:mitochondrial large ribosomal subunit"/>
    <property type="evidence" value="ECO:0007669"/>
    <property type="project" value="TreeGrafter"/>
</dbReference>
<evidence type="ECO:0000256" key="4">
    <source>
        <dbReference type="ARBA" id="ARBA00022980"/>
    </source>
</evidence>
<evidence type="ECO:0000256" key="2">
    <source>
        <dbReference type="ARBA" id="ARBA00009070"/>
    </source>
</evidence>
<name>A0A445EIJ3_ARAHY</name>
<dbReference type="GO" id="GO:0005743">
    <property type="term" value="C:mitochondrial inner membrane"/>
    <property type="evidence" value="ECO:0007669"/>
    <property type="project" value="UniProtKB-ARBA"/>
</dbReference>
<evidence type="ECO:0000313" key="9">
    <source>
        <dbReference type="Proteomes" id="UP000289738"/>
    </source>
</evidence>
<dbReference type="Proteomes" id="UP000289738">
    <property type="component" value="Chromosome A02"/>
</dbReference>
<dbReference type="InterPro" id="IPR040008">
    <property type="entry name" value="Ribosomal_mL46"/>
</dbReference>
<proteinExistence type="inferred from homology"/>
<dbReference type="STRING" id="3818.A0A445EIJ3"/>
<dbReference type="AlphaFoldDB" id="A0A445EIJ3"/>
<keyword evidence="9" id="KW-1185">Reference proteome</keyword>
<evidence type="ECO:0000256" key="3">
    <source>
        <dbReference type="ARBA" id="ARBA00022946"/>
    </source>
</evidence>
<comment type="subcellular location">
    <subcellularLocation>
        <location evidence="1">Mitochondrion</location>
    </subcellularLocation>
</comment>
<keyword evidence="6" id="KW-0687">Ribonucleoprotein</keyword>
<keyword evidence="5" id="KW-0496">Mitochondrion</keyword>
<dbReference type="PANTHER" id="PTHR13124:SF12">
    <property type="entry name" value="LARGE RIBOSOMAL SUBUNIT PROTEIN ML46"/>
    <property type="match status" value="1"/>
</dbReference>